<evidence type="ECO:0000313" key="2">
    <source>
        <dbReference type="EMBL" id="JAH94592.1"/>
    </source>
</evidence>
<organism evidence="2">
    <name type="scientific">Anguilla anguilla</name>
    <name type="common">European freshwater eel</name>
    <name type="synonym">Muraena anguilla</name>
    <dbReference type="NCBI Taxonomy" id="7936"/>
    <lineage>
        <taxon>Eukaryota</taxon>
        <taxon>Metazoa</taxon>
        <taxon>Chordata</taxon>
        <taxon>Craniata</taxon>
        <taxon>Vertebrata</taxon>
        <taxon>Euteleostomi</taxon>
        <taxon>Actinopterygii</taxon>
        <taxon>Neopterygii</taxon>
        <taxon>Teleostei</taxon>
        <taxon>Anguilliformes</taxon>
        <taxon>Anguillidae</taxon>
        <taxon>Anguilla</taxon>
    </lineage>
</organism>
<proteinExistence type="predicted"/>
<reference evidence="2" key="2">
    <citation type="journal article" date="2015" name="Fish Shellfish Immunol.">
        <title>Early steps in the European eel (Anguilla anguilla)-Vibrio vulnificus interaction in the gills: Role of the RtxA13 toxin.</title>
        <authorList>
            <person name="Callol A."/>
            <person name="Pajuelo D."/>
            <person name="Ebbesson L."/>
            <person name="Teles M."/>
            <person name="MacKenzie S."/>
            <person name="Amaro C."/>
        </authorList>
    </citation>
    <scope>NUCLEOTIDE SEQUENCE</scope>
</reference>
<keyword evidence="1" id="KW-1133">Transmembrane helix</keyword>
<dbReference type="AlphaFoldDB" id="A0A0E9WVY6"/>
<dbReference type="EMBL" id="GBXM01013985">
    <property type="protein sequence ID" value="JAH94592.1"/>
    <property type="molecule type" value="Transcribed_RNA"/>
</dbReference>
<protein>
    <submittedName>
        <fullName evidence="2">Uncharacterized protein</fullName>
    </submittedName>
</protein>
<name>A0A0E9WVY6_ANGAN</name>
<keyword evidence="1" id="KW-0472">Membrane</keyword>
<accession>A0A0E9WVY6</accession>
<evidence type="ECO:0000256" key="1">
    <source>
        <dbReference type="SAM" id="Phobius"/>
    </source>
</evidence>
<reference evidence="2" key="1">
    <citation type="submission" date="2014-11" db="EMBL/GenBank/DDBJ databases">
        <authorList>
            <person name="Amaro Gonzalez C."/>
        </authorList>
    </citation>
    <scope>NUCLEOTIDE SEQUENCE</scope>
</reference>
<sequence length="65" mass="7601">MKYIFIVINMSTLPVRGGELLCNDAERYLHCFSTQIKYVWSVIFLTVVYCFLNISVLLTLADHFH</sequence>
<feature type="transmembrane region" description="Helical" evidence="1">
    <location>
        <begin position="38"/>
        <end position="61"/>
    </location>
</feature>
<keyword evidence="1" id="KW-0812">Transmembrane</keyword>